<name>A0ABN8QZ82_9CNID</name>
<dbReference type="Proteomes" id="UP001159405">
    <property type="component" value="Unassembled WGS sequence"/>
</dbReference>
<reference evidence="2 3" key="1">
    <citation type="submission" date="2022-05" db="EMBL/GenBank/DDBJ databases">
        <authorList>
            <consortium name="Genoscope - CEA"/>
            <person name="William W."/>
        </authorList>
    </citation>
    <scope>NUCLEOTIDE SEQUENCE [LARGE SCALE GENOMIC DNA]</scope>
</reference>
<keyword evidence="3" id="KW-1185">Reference proteome</keyword>
<evidence type="ECO:0000313" key="3">
    <source>
        <dbReference type="Proteomes" id="UP001159405"/>
    </source>
</evidence>
<gene>
    <name evidence="2" type="ORF">PLOB_00011592</name>
</gene>
<evidence type="ECO:0000313" key="2">
    <source>
        <dbReference type="EMBL" id="CAH3171120.1"/>
    </source>
</evidence>
<feature type="region of interest" description="Disordered" evidence="1">
    <location>
        <begin position="31"/>
        <end position="50"/>
    </location>
</feature>
<evidence type="ECO:0000256" key="1">
    <source>
        <dbReference type="SAM" id="MobiDB-lite"/>
    </source>
</evidence>
<accession>A0ABN8QZ82</accession>
<organism evidence="2 3">
    <name type="scientific">Porites lobata</name>
    <dbReference type="NCBI Taxonomy" id="104759"/>
    <lineage>
        <taxon>Eukaryota</taxon>
        <taxon>Metazoa</taxon>
        <taxon>Cnidaria</taxon>
        <taxon>Anthozoa</taxon>
        <taxon>Hexacorallia</taxon>
        <taxon>Scleractinia</taxon>
        <taxon>Fungiina</taxon>
        <taxon>Poritidae</taxon>
        <taxon>Porites</taxon>
    </lineage>
</organism>
<comment type="caution">
    <text evidence="2">The sequence shown here is derived from an EMBL/GenBank/DDBJ whole genome shotgun (WGS) entry which is preliminary data.</text>
</comment>
<sequence length="150" mass="16503">MKMLPQTAPEVQQAFESGDFVTKETASTFNQIPDDQALGHVNKSGQRAKLSEDTKEMFNVLERECTSAKDLRKARMRQDAEDVAKLEAHKTIAMKADKDLSRRVMVALESGRDVDVNTLLQSELAPVPKSLATLDGSLREAGKSDLGTIL</sequence>
<proteinExistence type="predicted"/>
<protein>
    <submittedName>
        <fullName evidence="2">Uncharacterized protein</fullName>
    </submittedName>
</protein>
<dbReference type="EMBL" id="CALNXK010000161">
    <property type="protein sequence ID" value="CAH3171120.1"/>
    <property type="molecule type" value="Genomic_DNA"/>
</dbReference>